<dbReference type="InterPro" id="IPR013785">
    <property type="entry name" value="Aldolase_TIM"/>
</dbReference>
<protein>
    <recommendedName>
        <fullName evidence="7">Dihydrodipicolinate synthase</fullName>
    </recommendedName>
</protein>
<evidence type="ECO:0000256" key="1">
    <source>
        <dbReference type="PIRNR" id="PIRNR001365"/>
    </source>
</evidence>
<dbReference type="Pfam" id="PF00701">
    <property type="entry name" value="DHDPS"/>
    <property type="match status" value="1"/>
</dbReference>
<name>A0AAN6RU26_9PEZI</name>
<dbReference type="AlphaFoldDB" id="A0AAN6RU26"/>
<evidence type="ECO:0000256" key="4">
    <source>
        <dbReference type="SAM" id="MobiDB-lite"/>
    </source>
</evidence>
<evidence type="ECO:0000256" key="2">
    <source>
        <dbReference type="PIRSR" id="PIRSR001365-1"/>
    </source>
</evidence>
<reference evidence="5" key="1">
    <citation type="journal article" date="2023" name="Mol. Phylogenet. Evol.">
        <title>Genome-scale phylogeny and comparative genomics of the fungal order Sordariales.</title>
        <authorList>
            <person name="Hensen N."/>
            <person name="Bonometti L."/>
            <person name="Westerberg I."/>
            <person name="Brannstrom I.O."/>
            <person name="Guillou S."/>
            <person name="Cros-Aarteil S."/>
            <person name="Calhoun S."/>
            <person name="Haridas S."/>
            <person name="Kuo A."/>
            <person name="Mondo S."/>
            <person name="Pangilinan J."/>
            <person name="Riley R."/>
            <person name="LaButti K."/>
            <person name="Andreopoulos B."/>
            <person name="Lipzen A."/>
            <person name="Chen C."/>
            <person name="Yan M."/>
            <person name="Daum C."/>
            <person name="Ng V."/>
            <person name="Clum A."/>
            <person name="Steindorff A."/>
            <person name="Ohm R.A."/>
            <person name="Martin F."/>
            <person name="Silar P."/>
            <person name="Natvig D.O."/>
            <person name="Lalanne C."/>
            <person name="Gautier V."/>
            <person name="Ament-Velasquez S.L."/>
            <person name="Kruys A."/>
            <person name="Hutchinson M.I."/>
            <person name="Powell A.J."/>
            <person name="Barry K."/>
            <person name="Miller A.N."/>
            <person name="Grigoriev I.V."/>
            <person name="Debuchy R."/>
            <person name="Gladieux P."/>
            <person name="Hiltunen Thoren M."/>
            <person name="Johannesson H."/>
        </authorList>
    </citation>
    <scope>NUCLEOTIDE SEQUENCE</scope>
    <source>
        <strain evidence="5">CBS 103.79</strain>
    </source>
</reference>
<feature type="active site" description="Proton donor/acceptor" evidence="2">
    <location>
        <position position="160"/>
    </location>
</feature>
<accession>A0AAN6RU26</accession>
<feature type="active site" description="Schiff-base intermediate with substrate" evidence="2">
    <location>
        <position position="191"/>
    </location>
</feature>
<feature type="binding site" evidence="3">
    <location>
        <position position="238"/>
    </location>
    <ligand>
        <name>pyruvate</name>
        <dbReference type="ChEBI" id="CHEBI:15361"/>
    </ligand>
</feature>
<keyword evidence="6" id="KW-1185">Reference proteome</keyword>
<comment type="similarity">
    <text evidence="1">Belongs to the DapA family.</text>
</comment>
<evidence type="ECO:0008006" key="7">
    <source>
        <dbReference type="Google" id="ProtNLM"/>
    </source>
</evidence>
<feature type="compositionally biased region" description="Pro residues" evidence="4">
    <location>
        <begin position="1"/>
        <end position="20"/>
    </location>
</feature>
<dbReference type="PANTHER" id="PTHR12128">
    <property type="entry name" value="DIHYDRODIPICOLINATE SYNTHASE"/>
    <property type="match status" value="1"/>
</dbReference>
<dbReference type="EMBL" id="MU855530">
    <property type="protein sequence ID" value="KAK3902136.1"/>
    <property type="molecule type" value="Genomic_DNA"/>
</dbReference>
<dbReference type="InterPro" id="IPR002220">
    <property type="entry name" value="DapA-like"/>
</dbReference>
<keyword evidence="1" id="KW-0456">Lyase</keyword>
<reference evidence="5" key="2">
    <citation type="submission" date="2023-05" db="EMBL/GenBank/DDBJ databases">
        <authorList>
            <consortium name="Lawrence Berkeley National Laboratory"/>
            <person name="Steindorff A."/>
            <person name="Hensen N."/>
            <person name="Bonometti L."/>
            <person name="Westerberg I."/>
            <person name="Brannstrom I.O."/>
            <person name="Guillou S."/>
            <person name="Cros-Aarteil S."/>
            <person name="Calhoun S."/>
            <person name="Haridas S."/>
            <person name="Kuo A."/>
            <person name="Mondo S."/>
            <person name="Pangilinan J."/>
            <person name="Riley R."/>
            <person name="Labutti K."/>
            <person name="Andreopoulos B."/>
            <person name="Lipzen A."/>
            <person name="Chen C."/>
            <person name="Yanf M."/>
            <person name="Daum C."/>
            <person name="Ng V."/>
            <person name="Clum A."/>
            <person name="Ohm R."/>
            <person name="Martin F."/>
            <person name="Silar P."/>
            <person name="Natvig D."/>
            <person name="Lalanne C."/>
            <person name="Gautier V."/>
            <person name="Ament-Velasquez S.L."/>
            <person name="Kruys A."/>
            <person name="Hutchinson M.I."/>
            <person name="Powell A.J."/>
            <person name="Barry K."/>
            <person name="Miller A.N."/>
            <person name="Grigoriev I.V."/>
            <person name="Debuchy R."/>
            <person name="Gladieux P."/>
            <person name="Thoren M.H."/>
            <person name="Johannesson H."/>
        </authorList>
    </citation>
    <scope>NUCLEOTIDE SEQUENCE</scope>
    <source>
        <strain evidence="5">CBS 103.79</strain>
    </source>
</reference>
<evidence type="ECO:0000313" key="6">
    <source>
        <dbReference type="Proteomes" id="UP001303889"/>
    </source>
</evidence>
<dbReference type="GO" id="GO:0008840">
    <property type="term" value="F:4-hydroxy-tetrahydrodipicolinate synthase activity"/>
    <property type="evidence" value="ECO:0007669"/>
    <property type="project" value="TreeGrafter"/>
</dbReference>
<evidence type="ECO:0000256" key="3">
    <source>
        <dbReference type="PIRSR" id="PIRSR001365-2"/>
    </source>
</evidence>
<evidence type="ECO:0000313" key="5">
    <source>
        <dbReference type="EMBL" id="KAK3902136.1"/>
    </source>
</evidence>
<dbReference type="Proteomes" id="UP001303889">
    <property type="component" value="Unassembled WGS sequence"/>
</dbReference>
<dbReference type="PRINTS" id="PR00146">
    <property type="entry name" value="DHPICSNTHASE"/>
</dbReference>
<dbReference type="PIRSF" id="PIRSF001365">
    <property type="entry name" value="DHDPS"/>
    <property type="match status" value="1"/>
</dbReference>
<dbReference type="SMART" id="SM01130">
    <property type="entry name" value="DHDPS"/>
    <property type="match status" value="1"/>
</dbReference>
<comment type="caution">
    <text evidence="5">The sequence shown here is derived from an EMBL/GenBank/DDBJ whole genome shotgun (WGS) entry which is preliminary data.</text>
</comment>
<sequence length="338" mass="35826">MSPSEPQPQSQPPPQPPYRPLPRGIWAPTQTFFHPSTSALDLPTTASHAVRLARAGVAGIVTNGSNGEAAHLSPSERASVTRATRDALDDAGFAHVPVMSGASEQSVVATLERIREAEEAGAEAVLVLCPSFFRWAVEKKGVVEGFFEEVEKGGLPVVVYNYPGAVAGVDLDSDLLVRLAGVGKGGIVGTKFTCGNVGKLGRVVKGVEGVGRGGEYRCFSGVADAITPALAVGGDGGIVGAANVFPRACVRVFRLAEEGRVEEAREAQLQLAAADWALTKRAIPGFKSILQKYHGYGGLPRLPVLPLDRDEEESLFEEIKEMMEVELGLEDYGRPRKA</sequence>
<organism evidence="5 6">
    <name type="scientific">Staphylotrichum tortipilum</name>
    <dbReference type="NCBI Taxonomy" id="2831512"/>
    <lineage>
        <taxon>Eukaryota</taxon>
        <taxon>Fungi</taxon>
        <taxon>Dikarya</taxon>
        <taxon>Ascomycota</taxon>
        <taxon>Pezizomycotina</taxon>
        <taxon>Sordariomycetes</taxon>
        <taxon>Sordariomycetidae</taxon>
        <taxon>Sordariales</taxon>
        <taxon>Chaetomiaceae</taxon>
        <taxon>Staphylotrichum</taxon>
    </lineage>
</organism>
<gene>
    <name evidence="5" type="ORF">C8A05DRAFT_44372</name>
</gene>
<proteinExistence type="inferred from homology"/>
<dbReference type="Gene3D" id="3.20.20.70">
    <property type="entry name" value="Aldolase class I"/>
    <property type="match status" value="1"/>
</dbReference>
<feature type="region of interest" description="Disordered" evidence="4">
    <location>
        <begin position="1"/>
        <end position="24"/>
    </location>
</feature>
<dbReference type="CDD" id="cd00408">
    <property type="entry name" value="DHDPS-like"/>
    <property type="match status" value="1"/>
</dbReference>
<dbReference type="PANTHER" id="PTHR12128:SF24">
    <property type="entry name" value="DIHYDRODIPICOLINATE SYNTHETASE FAMILY PROTEIN (AFU_ORTHOLOGUE AFUA_3G11920)"/>
    <property type="match status" value="1"/>
</dbReference>
<dbReference type="SUPFAM" id="SSF51569">
    <property type="entry name" value="Aldolase"/>
    <property type="match status" value="1"/>
</dbReference>